<evidence type="ECO:0000313" key="2">
    <source>
        <dbReference type="Proteomes" id="UP001172778"/>
    </source>
</evidence>
<organism evidence="1 2">
    <name type="scientific">Parachitinimonas caeni</name>
    <dbReference type="NCBI Taxonomy" id="3031301"/>
    <lineage>
        <taxon>Bacteria</taxon>
        <taxon>Pseudomonadati</taxon>
        <taxon>Pseudomonadota</taxon>
        <taxon>Betaproteobacteria</taxon>
        <taxon>Neisseriales</taxon>
        <taxon>Chitinibacteraceae</taxon>
        <taxon>Parachitinimonas</taxon>
    </lineage>
</organism>
<proteinExistence type="predicted"/>
<comment type="caution">
    <text evidence="1">The sequence shown here is derived from an EMBL/GenBank/DDBJ whole genome shotgun (WGS) entry which is preliminary data.</text>
</comment>
<name>A0ABT7E1B7_9NEIS</name>
<reference evidence="1" key="1">
    <citation type="submission" date="2023-03" db="EMBL/GenBank/DDBJ databases">
        <title>Chitinimonas shenzhenensis gen. nov., sp. nov., a novel member of family Burkholderiaceae isolated from activated sludge collected in Shen Zhen, China.</title>
        <authorList>
            <person name="Wang X."/>
        </authorList>
    </citation>
    <scope>NUCLEOTIDE SEQUENCE</scope>
    <source>
        <strain evidence="1">DQS-5</strain>
    </source>
</reference>
<protein>
    <submittedName>
        <fullName evidence="1">Uncharacterized protein</fullName>
    </submittedName>
</protein>
<dbReference type="EMBL" id="JARRAF010000030">
    <property type="protein sequence ID" value="MDK2126044.1"/>
    <property type="molecule type" value="Genomic_DNA"/>
</dbReference>
<gene>
    <name evidence="1" type="ORF">PZA18_18535</name>
</gene>
<dbReference type="Proteomes" id="UP001172778">
    <property type="component" value="Unassembled WGS sequence"/>
</dbReference>
<sequence>MVDAEQIVAASYAAQAAMNQYDAEILAELAQLYRNAVANLTAELQQAADGLNRVALPQLVSLRAQAEAELRRLVQLRDGLLTSGLQHAAELGSGPYLGSLERDVISRLNTQAVEFVRRFRAADGLQLSDRLWRVDRDAARKVGNAIELAIIRGDDAYRAAQMGLQIPTGALQAAQPASIGRAIGDALTGQGSAAVNMQRLFRTELNRAHGMAYQAGAAQTEGCLGTKFLLSPRHPHHDICDTHASADLYGLGKGVYPHGKNP</sequence>
<evidence type="ECO:0000313" key="1">
    <source>
        <dbReference type="EMBL" id="MDK2126044.1"/>
    </source>
</evidence>
<dbReference type="RefSeq" id="WP_284102359.1">
    <property type="nucleotide sequence ID" value="NZ_JARRAF010000030.1"/>
</dbReference>
<accession>A0ABT7E1B7</accession>
<keyword evidence="2" id="KW-1185">Reference proteome</keyword>